<name>A0A922SBS7_SPOEX</name>
<organism evidence="1 2">
    <name type="scientific">Spodoptera exigua</name>
    <name type="common">Beet armyworm</name>
    <name type="synonym">Noctua fulgens</name>
    <dbReference type="NCBI Taxonomy" id="7107"/>
    <lineage>
        <taxon>Eukaryota</taxon>
        <taxon>Metazoa</taxon>
        <taxon>Ecdysozoa</taxon>
        <taxon>Arthropoda</taxon>
        <taxon>Hexapoda</taxon>
        <taxon>Insecta</taxon>
        <taxon>Pterygota</taxon>
        <taxon>Neoptera</taxon>
        <taxon>Endopterygota</taxon>
        <taxon>Lepidoptera</taxon>
        <taxon>Glossata</taxon>
        <taxon>Ditrysia</taxon>
        <taxon>Noctuoidea</taxon>
        <taxon>Noctuidae</taxon>
        <taxon>Amphipyrinae</taxon>
        <taxon>Spodoptera</taxon>
    </lineage>
</organism>
<evidence type="ECO:0000313" key="2">
    <source>
        <dbReference type="Proteomes" id="UP000814243"/>
    </source>
</evidence>
<sequence length="167" mass="19098">MGHSKRIVPIPPRPGLMVRPLTNSTAQPPRRNRGDHLFLRDRVVEIGHLECHTFDRPHDLGRVRDSLSQLLRQRGPPWCRLEPRRTQRYEPPVWVLRHVTLPAPSCVGSTLVRAPNRSTDHYPHTVLARSVRASSLARGSEVFDYPVHPPLRGARRHRARLRLGSIG</sequence>
<dbReference type="EMBL" id="JACEFF010000738">
    <property type="protein sequence ID" value="KAH9631952.1"/>
    <property type="molecule type" value="Genomic_DNA"/>
</dbReference>
<dbReference type="AlphaFoldDB" id="A0A922SBS7"/>
<accession>A0A922SBS7</accession>
<comment type="caution">
    <text evidence="1">The sequence shown here is derived from an EMBL/GenBank/DDBJ whole genome shotgun (WGS) entry which is preliminary data.</text>
</comment>
<evidence type="ECO:0000313" key="1">
    <source>
        <dbReference type="EMBL" id="KAH9631952.1"/>
    </source>
</evidence>
<reference evidence="1" key="1">
    <citation type="journal article" date="2021" name="G3 (Bethesda)">
        <title>Genome and transcriptome analysis of the beet armyworm Spodoptera exigua reveals targets for pest control. .</title>
        <authorList>
            <person name="Simon S."/>
            <person name="Breeschoten T."/>
            <person name="Jansen H.J."/>
            <person name="Dirks R.P."/>
            <person name="Schranz M.E."/>
            <person name="Ros V.I.D."/>
        </authorList>
    </citation>
    <scope>NUCLEOTIDE SEQUENCE</scope>
    <source>
        <strain evidence="1">TB_SE_WUR_2020</strain>
    </source>
</reference>
<proteinExistence type="predicted"/>
<dbReference type="Proteomes" id="UP000814243">
    <property type="component" value="Unassembled WGS sequence"/>
</dbReference>
<gene>
    <name evidence="1" type="ORF">HF086_000289</name>
</gene>
<protein>
    <submittedName>
        <fullName evidence="1">Uncharacterized protein</fullName>
    </submittedName>
</protein>